<evidence type="ECO:0000256" key="6">
    <source>
        <dbReference type="ARBA" id="ARBA00023136"/>
    </source>
</evidence>
<gene>
    <name evidence="8" type="ORF">SAMN02194393_03743</name>
</gene>
<evidence type="ECO:0000256" key="3">
    <source>
        <dbReference type="ARBA" id="ARBA00022475"/>
    </source>
</evidence>
<dbReference type="RefSeq" id="WP_079493649.1">
    <property type="nucleotide sequence ID" value="NZ_FUZT01000009.1"/>
</dbReference>
<dbReference type="EMBL" id="FUZT01000009">
    <property type="protein sequence ID" value="SKC82288.1"/>
    <property type="molecule type" value="Genomic_DNA"/>
</dbReference>
<dbReference type="PANTHER" id="PTHR43663:SF1">
    <property type="entry name" value="CHROMATE TRANSPORTER"/>
    <property type="match status" value="1"/>
</dbReference>
<keyword evidence="5 7" id="KW-1133">Transmembrane helix</keyword>
<evidence type="ECO:0000313" key="8">
    <source>
        <dbReference type="EMBL" id="SKC82288.1"/>
    </source>
</evidence>
<evidence type="ECO:0000256" key="7">
    <source>
        <dbReference type="SAM" id="Phobius"/>
    </source>
</evidence>
<reference evidence="8 9" key="1">
    <citation type="submission" date="2017-02" db="EMBL/GenBank/DDBJ databases">
        <authorList>
            <person name="Peterson S.W."/>
        </authorList>
    </citation>
    <scope>NUCLEOTIDE SEQUENCE [LARGE SCALE GENOMIC DNA]</scope>
    <source>
        <strain evidence="8 9">M1</strain>
    </source>
</reference>
<dbReference type="GO" id="GO:0015109">
    <property type="term" value="F:chromate transmembrane transporter activity"/>
    <property type="evidence" value="ECO:0007669"/>
    <property type="project" value="InterPro"/>
</dbReference>
<evidence type="ECO:0000313" key="9">
    <source>
        <dbReference type="Proteomes" id="UP000190285"/>
    </source>
</evidence>
<evidence type="ECO:0000256" key="1">
    <source>
        <dbReference type="ARBA" id="ARBA00004651"/>
    </source>
</evidence>
<feature type="transmembrane region" description="Helical" evidence="7">
    <location>
        <begin position="170"/>
        <end position="186"/>
    </location>
</feature>
<proteinExistence type="inferred from homology"/>
<feature type="transmembrane region" description="Helical" evidence="7">
    <location>
        <begin position="73"/>
        <end position="98"/>
    </location>
</feature>
<dbReference type="OrthoDB" id="9788907at2"/>
<dbReference type="AlphaFoldDB" id="A0A1T5M3A9"/>
<dbReference type="InterPro" id="IPR052518">
    <property type="entry name" value="CHR_Transporter"/>
</dbReference>
<comment type="subcellular location">
    <subcellularLocation>
        <location evidence="1">Cell membrane</location>
        <topology evidence="1">Multi-pass membrane protein</topology>
    </subcellularLocation>
</comment>
<dbReference type="Pfam" id="PF02417">
    <property type="entry name" value="Chromate_transp"/>
    <property type="match status" value="1"/>
</dbReference>
<protein>
    <submittedName>
        <fullName evidence="8">Chromate transporter</fullName>
    </submittedName>
</protein>
<dbReference type="STRING" id="36842.SAMN02194393_03743"/>
<dbReference type="PANTHER" id="PTHR43663">
    <property type="entry name" value="CHROMATE TRANSPORT PROTEIN-RELATED"/>
    <property type="match status" value="1"/>
</dbReference>
<dbReference type="GO" id="GO:0005886">
    <property type="term" value="C:plasma membrane"/>
    <property type="evidence" value="ECO:0007669"/>
    <property type="project" value="UniProtKB-SubCell"/>
</dbReference>
<evidence type="ECO:0000256" key="2">
    <source>
        <dbReference type="ARBA" id="ARBA00005262"/>
    </source>
</evidence>
<dbReference type="InterPro" id="IPR003370">
    <property type="entry name" value="Chromate_transpt"/>
</dbReference>
<keyword evidence="9" id="KW-1185">Reference proteome</keyword>
<evidence type="ECO:0000256" key="5">
    <source>
        <dbReference type="ARBA" id="ARBA00022989"/>
    </source>
</evidence>
<feature type="transmembrane region" description="Helical" evidence="7">
    <location>
        <begin position="110"/>
        <end position="134"/>
    </location>
</feature>
<sequence>MIELFNIYWIFFKIGLFTIGGGLAAIPLLQNEALTRGWVTKARFADMIAVSQSTPGPIGINLATYVGFNEMGIVGSIVATIGMVTPSIIIICAIAKFLKHFNENKIVRGVFLGLRPAVTGLIASAAFSIALIAIFNIDMFKLTGNIIDLFNLKAVALFVIFMYATNKWKYHPIFYIIIGGLAGLLIL</sequence>
<accession>A0A1T5M3A9</accession>
<keyword evidence="6 7" id="KW-0472">Membrane</keyword>
<feature type="transmembrane region" description="Helical" evidence="7">
    <location>
        <begin position="146"/>
        <end position="163"/>
    </location>
</feature>
<feature type="transmembrane region" description="Helical" evidence="7">
    <location>
        <begin position="7"/>
        <end position="29"/>
    </location>
</feature>
<organism evidence="8 9">
    <name type="scientific">Maledivibacter halophilus</name>
    <dbReference type="NCBI Taxonomy" id="36842"/>
    <lineage>
        <taxon>Bacteria</taxon>
        <taxon>Bacillati</taxon>
        <taxon>Bacillota</taxon>
        <taxon>Clostridia</taxon>
        <taxon>Peptostreptococcales</taxon>
        <taxon>Caminicellaceae</taxon>
        <taxon>Maledivibacter</taxon>
    </lineage>
</organism>
<comment type="similarity">
    <text evidence="2">Belongs to the chromate ion transporter (CHR) (TC 2.A.51) family.</text>
</comment>
<dbReference type="Proteomes" id="UP000190285">
    <property type="component" value="Unassembled WGS sequence"/>
</dbReference>
<name>A0A1T5M3A9_9FIRM</name>
<keyword evidence="4 7" id="KW-0812">Transmembrane</keyword>
<evidence type="ECO:0000256" key="4">
    <source>
        <dbReference type="ARBA" id="ARBA00022692"/>
    </source>
</evidence>
<keyword evidence="3" id="KW-1003">Cell membrane</keyword>